<organism evidence="1 2">
    <name type="scientific">Candidatus Xenohaliotis californiensis</name>
    <dbReference type="NCBI Taxonomy" id="84677"/>
    <lineage>
        <taxon>Bacteria</taxon>
        <taxon>Pseudomonadati</taxon>
        <taxon>Pseudomonadota</taxon>
        <taxon>Alphaproteobacteria</taxon>
        <taxon>Rickettsiales</taxon>
        <taxon>Anaplasmataceae</taxon>
        <taxon>Candidatus Xenohaliotis</taxon>
    </lineage>
</organism>
<proteinExistence type="predicted"/>
<comment type="caution">
    <text evidence="1">The sequence shown here is derived from an EMBL/GenBank/DDBJ whole genome shotgun (WGS) entry which is preliminary data.</text>
</comment>
<evidence type="ECO:0000313" key="1">
    <source>
        <dbReference type="EMBL" id="CAK8163106.1"/>
    </source>
</evidence>
<sequence length="60" mass="6834">MVIFITKTYAIIKRLIAGKANYSLLIVNLDCFISIVNKITKSCINILTKNLHNVYIDSFN</sequence>
<gene>
    <name evidence="1" type="ORF">CAXC1_300008</name>
</gene>
<keyword evidence="2" id="KW-1185">Reference proteome</keyword>
<accession>A0ABP0ESX5</accession>
<evidence type="ECO:0000313" key="2">
    <source>
        <dbReference type="Proteomes" id="UP001314181"/>
    </source>
</evidence>
<name>A0ABP0ESX5_9RICK</name>
<reference evidence="1 2" key="1">
    <citation type="submission" date="2024-01" db="EMBL/GenBank/DDBJ databases">
        <authorList>
            <person name="Kunselman E."/>
        </authorList>
    </citation>
    <scope>NUCLEOTIDE SEQUENCE [LARGE SCALE GENOMIC DNA]</scope>
    <source>
        <strain evidence="1">2 abalone samples</strain>
    </source>
</reference>
<dbReference type="EMBL" id="CAWVOK010000023">
    <property type="protein sequence ID" value="CAK8163106.1"/>
    <property type="molecule type" value="Genomic_DNA"/>
</dbReference>
<dbReference type="Proteomes" id="UP001314181">
    <property type="component" value="Unassembled WGS sequence"/>
</dbReference>
<protein>
    <submittedName>
        <fullName evidence="1">Uncharacterized protein</fullName>
    </submittedName>
</protein>